<keyword evidence="7" id="KW-1185">Reference proteome</keyword>
<dbReference type="SUPFAM" id="SSF46785">
    <property type="entry name" value="Winged helix' DNA-binding domain"/>
    <property type="match status" value="1"/>
</dbReference>
<dbReference type="RefSeq" id="WP_109417233.1">
    <property type="nucleotide sequence ID" value="NZ_QEAS01000016.1"/>
</dbReference>
<feature type="domain" description="HTH lysR-type" evidence="5">
    <location>
        <begin position="6"/>
        <end position="59"/>
    </location>
</feature>
<dbReference type="CDD" id="cd08420">
    <property type="entry name" value="PBP2_CysL_like"/>
    <property type="match status" value="1"/>
</dbReference>
<evidence type="ECO:0000256" key="2">
    <source>
        <dbReference type="ARBA" id="ARBA00023015"/>
    </source>
</evidence>
<keyword evidence="2" id="KW-0805">Transcription regulation</keyword>
<dbReference type="PRINTS" id="PR00039">
    <property type="entry name" value="HTHLYSR"/>
</dbReference>
<dbReference type="PANTHER" id="PTHR30126:SF39">
    <property type="entry name" value="HTH-TYPE TRANSCRIPTIONAL REGULATOR CYSL"/>
    <property type="match status" value="1"/>
</dbReference>
<evidence type="ECO:0000313" key="6">
    <source>
        <dbReference type="EMBL" id="PWG79217.1"/>
    </source>
</evidence>
<comment type="similarity">
    <text evidence="1">Belongs to the LysR transcriptional regulatory family.</text>
</comment>
<gene>
    <name evidence="6" type="ORF">DDR33_18185</name>
</gene>
<sequence length="306" mass="34942">MFDFRLKVFYTVAQRLSFTRAASELFISQPAVTKHIRELEDFYKSPLFERSGNSKVSITPAGMLLLKYAEQILSLSRDLEYDMSMLRDKYSGTLRIGASTTIAQYLLPSLLAGFHKKFRDIRVSMISGNTEEIEQALINKQIEVGFIEGLSKKPRIHYSGYLNDEIVLVCPSHFHAFKKDTLSIDELTRYPLLMREPGSGTLEVIAHALKPFGLRLNDLNIEMQLGSTEGIKSYLAKSDCLAFISVHAIFKELKHRELRVIDVESLNIERPLQIAVQHGQPSKLADLFIEFVHKNSSDWYNDHKIT</sequence>
<dbReference type="Gene3D" id="1.10.10.10">
    <property type="entry name" value="Winged helix-like DNA-binding domain superfamily/Winged helix DNA-binding domain"/>
    <property type="match status" value="1"/>
</dbReference>
<dbReference type="OrthoDB" id="9785745at2"/>
<protein>
    <submittedName>
        <fullName evidence="6">LysR family transcriptional regulator</fullName>
    </submittedName>
</protein>
<dbReference type="InterPro" id="IPR005119">
    <property type="entry name" value="LysR_subst-bd"/>
</dbReference>
<dbReference type="Pfam" id="PF00126">
    <property type="entry name" value="HTH_1"/>
    <property type="match status" value="1"/>
</dbReference>
<dbReference type="InterPro" id="IPR000847">
    <property type="entry name" value="LysR_HTH_N"/>
</dbReference>
<dbReference type="InterPro" id="IPR036390">
    <property type="entry name" value="WH_DNA-bd_sf"/>
</dbReference>
<name>A0A2U2PCV2_9SPHI</name>
<proteinExistence type="inferred from homology"/>
<dbReference type="Gene3D" id="3.40.190.290">
    <property type="match status" value="1"/>
</dbReference>
<reference evidence="6 7" key="1">
    <citation type="submission" date="2018-04" db="EMBL/GenBank/DDBJ databases">
        <title>Pedobacter chongqingensis sp. nov., isolated from a rottenly hemp rope.</title>
        <authorList>
            <person name="Cai Y."/>
        </authorList>
    </citation>
    <scope>NUCLEOTIDE SEQUENCE [LARGE SCALE GENOMIC DNA]</scope>
    <source>
        <strain evidence="6 7">FJ4-8</strain>
    </source>
</reference>
<dbReference type="GO" id="GO:0003700">
    <property type="term" value="F:DNA-binding transcription factor activity"/>
    <property type="evidence" value="ECO:0007669"/>
    <property type="project" value="InterPro"/>
</dbReference>
<dbReference type="Pfam" id="PF03466">
    <property type="entry name" value="LysR_substrate"/>
    <property type="match status" value="1"/>
</dbReference>
<evidence type="ECO:0000313" key="7">
    <source>
        <dbReference type="Proteomes" id="UP000245647"/>
    </source>
</evidence>
<dbReference type="EMBL" id="QEAS01000016">
    <property type="protein sequence ID" value="PWG79217.1"/>
    <property type="molecule type" value="Genomic_DNA"/>
</dbReference>
<organism evidence="6 7">
    <name type="scientific">Pararcticibacter amylolyticus</name>
    <dbReference type="NCBI Taxonomy" id="2173175"/>
    <lineage>
        <taxon>Bacteria</taxon>
        <taxon>Pseudomonadati</taxon>
        <taxon>Bacteroidota</taxon>
        <taxon>Sphingobacteriia</taxon>
        <taxon>Sphingobacteriales</taxon>
        <taxon>Sphingobacteriaceae</taxon>
        <taxon>Pararcticibacter</taxon>
    </lineage>
</organism>
<evidence type="ECO:0000256" key="4">
    <source>
        <dbReference type="ARBA" id="ARBA00023163"/>
    </source>
</evidence>
<dbReference type="Proteomes" id="UP000245647">
    <property type="component" value="Unassembled WGS sequence"/>
</dbReference>
<evidence type="ECO:0000256" key="1">
    <source>
        <dbReference type="ARBA" id="ARBA00009437"/>
    </source>
</evidence>
<dbReference type="GO" id="GO:0000976">
    <property type="term" value="F:transcription cis-regulatory region binding"/>
    <property type="evidence" value="ECO:0007669"/>
    <property type="project" value="TreeGrafter"/>
</dbReference>
<dbReference type="AlphaFoldDB" id="A0A2U2PCV2"/>
<evidence type="ECO:0000259" key="5">
    <source>
        <dbReference type="PROSITE" id="PS50931"/>
    </source>
</evidence>
<comment type="caution">
    <text evidence="6">The sequence shown here is derived from an EMBL/GenBank/DDBJ whole genome shotgun (WGS) entry which is preliminary data.</text>
</comment>
<evidence type="ECO:0000256" key="3">
    <source>
        <dbReference type="ARBA" id="ARBA00023125"/>
    </source>
</evidence>
<accession>A0A2U2PCV2</accession>
<dbReference type="InterPro" id="IPR036388">
    <property type="entry name" value="WH-like_DNA-bd_sf"/>
</dbReference>
<dbReference type="SUPFAM" id="SSF53850">
    <property type="entry name" value="Periplasmic binding protein-like II"/>
    <property type="match status" value="1"/>
</dbReference>
<dbReference type="PANTHER" id="PTHR30126">
    <property type="entry name" value="HTH-TYPE TRANSCRIPTIONAL REGULATOR"/>
    <property type="match status" value="1"/>
</dbReference>
<keyword evidence="3" id="KW-0238">DNA-binding</keyword>
<dbReference type="PROSITE" id="PS50931">
    <property type="entry name" value="HTH_LYSR"/>
    <property type="match status" value="1"/>
</dbReference>
<keyword evidence="4" id="KW-0804">Transcription</keyword>